<organism evidence="2 3">
    <name type="scientific">Senna tora</name>
    <dbReference type="NCBI Taxonomy" id="362788"/>
    <lineage>
        <taxon>Eukaryota</taxon>
        <taxon>Viridiplantae</taxon>
        <taxon>Streptophyta</taxon>
        <taxon>Embryophyta</taxon>
        <taxon>Tracheophyta</taxon>
        <taxon>Spermatophyta</taxon>
        <taxon>Magnoliopsida</taxon>
        <taxon>eudicotyledons</taxon>
        <taxon>Gunneridae</taxon>
        <taxon>Pentapetalae</taxon>
        <taxon>rosids</taxon>
        <taxon>fabids</taxon>
        <taxon>Fabales</taxon>
        <taxon>Fabaceae</taxon>
        <taxon>Caesalpinioideae</taxon>
        <taxon>Cassia clade</taxon>
        <taxon>Senna</taxon>
    </lineage>
</organism>
<keyword evidence="3" id="KW-1185">Reference proteome</keyword>
<feature type="region of interest" description="Disordered" evidence="1">
    <location>
        <begin position="38"/>
        <end position="123"/>
    </location>
</feature>
<sequence>MENCALQKGRPHPPKRQNKLNRLKMMTGLSKEMYRFKRLKMKRRSHLPKRSLHLPNRRSRTPKGKIVPPKEEKGSAPVLAKKASEDQKPKVAGLRARSCEKSKRRPKRKHNSESDQQMTRTRTRPHKKLRYLYHCIVSHICYYILSKHIFYFDISSGKIWSEGIKMHQYVPKFTPTVRQHVHEKYHPLKNLSRWPERYYP</sequence>
<dbReference type="AlphaFoldDB" id="A0A834SE82"/>
<proteinExistence type="predicted"/>
<comment type="caution">
    <text evidence="2">The sequence shown here is derived from an EMBL/GenBank/DDBJ whole genome shotgun (WGS) entry which is preliminary data.</text>
</comment>
<evidence type="ECO:0000256" key="1">
    <source>
        <dbReference type="SAM" id="MobiDB-lite"/>
    </source>
</evidence>
<gene>
    <name evidence="2" type="ORF">G2W53_041064</name>
</gene>
<dbReference type="EMBL" id="JAAIUW010000013">
    <property type="protein sequence ID" value="KAF7801953.1"/>
    <property type="molecule type" value="Genomic_DNA"/>
</dbReference>
<name>A0A834SE82_9FABA</name>
<protein>
    <submittedName>
        <fullName evidence="2">Uncharacterized protein</fullName>
    </submittedName>
</protein>
<evidence type="ECO:0000313" key="3">
    <source>
        <dbReference type="Proteomes" id="UP000634136"/>
    </source>
</evidence>
<evidence type="ECO:0000313" key="2">
    <source>
        <dbReference type="EMBL" id="KAF7801953.1"/>
    </source>
</evidence>
<reference evidence="2" key="1">
    <citation type="submission" date="2020-09" db="EMBL/GenBank/DDBJ databases">
        <title>Genome-Enabled Discovery of Anthraquinone Biosynthesis in Senna tora.</title>
        <authorList>
            <person name="Kang S.-H."/>
            <person name="Pandey R.P."/>
            <person name="Lee C.-M."/>
            <person name="Sim J.-S."/>
            <person name="Jeong J.-T."/>
            <person name="Choi B.-S."/>
            <person name="Jung M."/>
            <person name="Ginzburg D."/>
            <person name="Zhao K."/>
            <person name="Won S.Y."/>
            <person name="Oh T.-J."/>
            <person name="Yu Y."/>
            <person name="Kim N.-H."/>
            <person name="Lee O.R."/>
            <person name="Lee T.-H."/>
            <person name="Bashyal P."/>
            <person name="Kim T.-S."/>
            <person name="Lee W.-H."/>
            <person name="Kawkins C."/>
            <person name="Kim C.-K."/>
            <person name="Kim J.S."/>
            <person name="Ahn B.O."/>
            <person name="Rhee S.Y."/>
            <person name="Sohng J.K."/>
        </authorList>
    </citation>
    <scope>NUCLEOTIDE SEQUENCE</scope>
    <source>
        <tissue evidence="2">Leaf</tissue>
    </source>
</reference>
<dbReference type="Proteomes" id="UP000634136">
    <property type="component" value="Unassembled WGS sequence"/>
</dbReference>
<feature type="compositionally biased region" description="Basic residues" evidence="1">
    <location>
        <begin position="38"/>
        <end position="63"/>
    </location>
</feature>
<accession>A0A834SE82</accession>